<dbReference type="EMBL" id="CP060723">
    <property type="protein sequence ID" value="QNN43341.1"/>
    <property type="molecule type" value="Genomic_DNA"/>
</dbReference>
<dbReference type="RefSeq" id="WP_187593829.1">
    <property type="nucleotide sequence ID" value="NZ_CP060723.1"/>
</dbReference>
<organism evidence="1 2">
    <name type="scientific">Pedobacter roseus</name>
    <dbReference type="NCBI Taxonomy" id="336820"/>
    <lineage>
        <taxon>Bacteria</taxon>
        <taxon>Pseudomonadati</taxon>
        <taxon>Bacteroidota</taxon>
        <taxon>Sphingobacteriia</taxon>
        <taxon>Sphingobacteriales</taxon>
        <taxon>Sphingobacteriaceae</taxon>
        <taxon>Pedobacter</taxon>
    </lineage>
</organism>
<sequence>MKKFLKITAAIVILLLIFFAGVLKYRRYQAGQTLIPKNVTGIIKINVDELYQTIALNMLGNPGYYLKSDVKKDNAIKTDKLATGLAIPASIYLYHLSGQPAGTVFSRLEIKNSADFENFAKNVLHLQVAKNAKGITTAKSRLGNLVLCYNNKAVAVVITTQIKDFEPILIDVLKQKNMVKANESPFKEALDQKQHLVFTNGENNGWIDFKSGSINFSNAFLAKDILPSTQPVHHQLSQNNTVSFWLNAKLKPSTDKIYKFKDLVLEQDSLIKYYNGNLDFEWTKSTTQTDSVITYEYNDDFEKVEKVSLQKRNIPSISVNIGSKGNGLKNYLIRQGLINSDSNTVNKNAFPLYKVFVKSNQENLNFSTLEKQNILTSKVASTDFLYLNVDLIKLGQQLETPFVTSYFKTLKRLEVKGKLLDNKKVEIDGKLELKDGNINSLYQILKSL</sequence>
<dbReference type="KEGG" id="proe:H9L23_04350"/>
<proteinExistence type="predicted"/>
<evidence type="ECO:0000313" key="1">
    <source>
        <dbReference type="EMBL" id="QNN43341.1"/>
    </source>
</evidence>
<accession>A0A7G9QJ16</accession>
<keyword evidence="2" id="KW-1185">Reference proteome</keyword>
<gene>
    <name evidence="1" type="ORF">H9L23_04350</name>
</gene>
<dbReference type="AlphaFoldDB" id="A0A7G9QJ16"/>
<reference evidence="1 2" key="1">
    <citation type="submission" date="2020-08" db="EMBL/GenBank/DDBJ databases">
        <title>Genome sequence of Pedobacter roseus KACC 11594T.</title>
        <authorList>
            <person name="Hyun D.-W."/>
            <person name="Bae J.-W."/>
        </authorList>
    </citation>
    <scope>NUCLEOTIDE SEQUENCE [LARGE SCALE GENOMIC DNA]</scope>
    <source>
        <strain evidence="1 2">KACC 11594</strain>
    </source>
</reference>
<evidence type="ECO:0000313" key="2">
    <source>
        <dbReference type="Proteomes" id="UP000515806"/>
    </source>
</evidence>
<protein>
    <submittedName>
        <fullName evidence="1">Uncharacterized protein</fullName>
    </submittedName>
</protein>
<name>A0A7G9QJ16_9SPHI</name>
<dbReference type="Proteomes" id="UP000515806">
    <property type="component" value="Chromosome"/>
</dbReference>